<name>A0A3E1QBM7_9FLAO</name>
<dbReference type="InterPro" id="IPR018668">
    <property type="entry name" value="DNA-binding_VF530-like"/>
</dbReference>
<proteinExistence type="predicted"/>
<dbReference type="EMBL" id="QVID01000001">
    <property type="protein sequence ID" value="RFN59516.1"/>
    <property type="molecule type" value="Genomic_DNA"/>
</dbReference>
<keyword evidence="2" id="KW-1185">Reference proteome</keyword>
<evidence type="ECO:0000313" key="1">
    <source>
        <dbReference type="EMBL" id="RFN59516.1"/>
    </source>
</evidence>
<dbReference type="RefSeq" id="WP_117158528.1">
    <property type="nucleotide sequence ID" value="NZ_QVID01000001.1"/>
</dbReference>
<dbReference type="GO" id="GO:0003677">
    <property type="term" value="F:DNA binding"/>
    <property type="evidence" value="ECO:0007669"/>
    <property type="project" value="InterPro"/>
</dbReference>
<reference evidence="1 2" key="1">
    <citation type="journal article" date="2007" name="Int. J. Syst. Evol. Microbiol.">
        <title>Marixanthomonas ophiurae gen. nov., sp. nov., a marine bacterium of the family Flavobacteriaceae isolated from a deep-sea brittle star.</title>
        <authorList>
            <person name="Romanenko L.A."/>
            <person name="Uchino M."/>
            <person name="Frolova G.M."/>
            <person name="Mikhailov V.V."/>
        </authorList>
    </citation>
    <scope>NUCLEOTIDE SEQUENCE [LARGE SCALE GENOMIC DNA]</scope>
    <source>
        <strain evidence="1 2">KMM 3046</strain>
    </source>
</reference>
<gene>
    <name evidence="1" type="ORF">DZ858_05500</name>
</gene>
<dbReference type="OrthoDB" id="9806870at2"/>
<dbReference type="Proteomes" id="UP000261082">
    <property type="component" value="Unassembled WGS sequence"/>
</dbReference>
<dbReference type="Pfam" id="PF09905">
    <property type="entry name" value="VF530"/>
    <property type="match status" value="1"/>
</dbReference>
<organism evidence="1 2">
    <name type="scientific">Marixanthomonas ophiurae</name>
    <dbReference type="NCBI Taxonomy" id="387659"/>
    <lineage>
        <taxon>Bacteria</taxon>
        <taxon>Pseudomonadati</taxon>
        <taxon>Bacteroidota</taxon>
        <taxon>Flavobacteriia</taxon>
        <taxon>Flavobacteriales</taxon>
        <taxon>Flavobacteriaceae</taxon>
        <taxon>Marixanthomonas</taxon>
    </lineage>
</organism>
<protein>
    <submittedName>
        <fullName evidence="1">DUF2132 domain-containing protein</fullName>
    </submittedName>
</protein>
<accession>A0A3E1QBM7</accession>
<evidence type="ECO:0000313" key="2">
    <source>
        <dbReference type="Proteomes" id="UP000261082"/>
    </source>
</evidence>
<comment type="caution">
    <text evidence="1">The sequence shown here is derived from an EMBL/GenBank/DDBJ whole genome shotgun (WGS) entry which is preliminary data.</text>
</comment>
<sequence>MDKENPQQKEQPNNPMHGVKLKTLLEVLVEHYGWEGLAKKININCFKNDPSIKSSLTFLRKTPWARDKVEQLYLDLVKRSK</sequence>
<dbReference type="Gene3D" id="1.10.720.30">
    <property type="entry name" value="SAP domain"/>
    <property type="match status" value="1"/>
</dbReference>
<dbReference type="AlphaFoldDB" id="A0A3E1QBM7"/>
<dbReference type="InterPro" id="IPR036361">
    <property type="entry name" value="SAP_dom_sf"/>
</dbReference>